<dbReference type="PANTHER" id="PTHR43331">
    <property type="entry name" value="HOMOSERINE DEHYDROGENASE"/>
    <property type="match status" value="1"/>
</dbReference>
<dbReference type="InterPro" id="IPR001342">
    <property type="entry name" value="HDH_cat"/>
</dbReference>
<dbReference type="AlphaFoldDB" id="J9FAP9"/>
<proteinExistence type="predicted"/>
<keyword evidence="1 3" id="KW-0560">Oxidoreductase</keyword>
<comment type="caution">
    <text evidence="3">The sequence shown here is derived from an EMBL/GenBank/DDBJ whole genome shotgun (WGS) entry which is preliminary data.</text>
</comment>
<protein>
    <submittedName>
        <fullName evidence="3">Homoserine dehydrogenase</fullName>
        <ecNumber evidence="3">1.1.1.3</ecNumber>
    </submittedName>
</protein>
<dbReference type="Pfam" id="PF00742">
    <property type="entry name" value="Homoserine_dh"/>
    <property type="match status" value="1"/>
</dbReference>
<dbReference type="SUPFAM" id="SSF55347">
    <property type="entry name" value="Glyceraldehyde-3-phosphate dehydrogenase-like, C-terminal domain"/>
    <property type="match status" value="1"/>
</dbReference>
<accession>J9FAP9</accession>
<evidence type="ECO:0000313" key="3">
    <source>
        <dbReference type="EMBL" id="EJW91503.1"/>
    </source>
</evidence>
<dbReference type="PANTHER" id="PTHR43331:SF1">
    <property type="entry name" value="HOMOSERINE DEHYDROGENASE"/>
    <property type="match status" value="1"/>
</dbReference>
<dbReference type="GO" id="GO:0004412">
    <property type="term" value="F:homoserine dehydrogenase activity"/>
    <property type="evidence" value="ECO:0007669"/>
    <property type="project" value="UniProtKB-EC"/>
</dbReference>
<name>J9FAP9_9ZZZZ</name>
<feature type="domain" description="Homoserine dehydrogenase catalytic" evidence="2">
    <location>
        <begin position="1"/>
        <end position="90"/>
    </location>
</feature>
<dbReference type="EC" id="1.1.1.3" evidence="3"/>
<evidence type="ECO:0000256" key="1">
    <source>
        <dbReference type="ARBA" id="ARBA00023002"/>
    </source>
</evidence>
<dbReference type="EMBL" id="AMCI01008140">
    <property type="protein sequence ID" value="EJW91503.1"/>
    <property type="molecule type" value="Genomic_DNA"/>
</dbReference>
<organism evidence="3">
    <name type="scientific">gut metagenome</name>
    <dbReference type="NCBI Taxonomy" id="749906"/>
    <lineage>
        <taxon>unclassified sequences</taxon>
        <taxon>metagenomes</taxon>
        <taxon>organismal metagenomes</taxon>
    </lineage>
</organism>
<dbReference type="Gene3D" id="3.30.360.10">
    <property type="entry name" value="Dihydrodipicolinate Reductase, domain 2"/>
    <property type="match status" value="1"/>
</dbReference>
<reference evidence="3" key="1">
    <citation type="journal article" date="2012" name="PLoS ONE">
        <title>Gene sets for utilization of primary and secondary nutrition supplies in the distal gut of endangered iberian lynx.</title>
        <authorList>
            <person name="Alcaide M."/>
            <person name="Messina E."/>
            <person name="Richter M."/>
            <person name="Bargiela R."/>
            <person name="Peplies J."/>
            <person name="Huws S.A."/>
            <person name="Newbold C.J."/>
            <person name="Golyshin P.N."/>
            <person name="Simon M.A."/>
            <person name="Lopez G."/>
            <person name="Yakimov M.M."/>
            <person name="Ferrer M."/>
        </authorList>
    </citation>
    <scope>NUCLEOTIDE SEQUENCE</scope>
</reference>
<sequence>MEGIESIEACDIKYANDMGYAVKLLAIAKNDAKYGVSVRVHPTMLPLSHPLAGVNGVYNAVFVNGDAIGEAMFLGLGAGKMPTASSVCGDRYRYCPQHMPRLD</sequence>
<gene>
    <name evidence="3" type="ORF">EVA_20390</name>
</gene>
<dbReference type="GO" id="GO:0009088">
    <property type="term" value="P:threonine biosynthetic process"/>
    <property type="evidence" value="ECO:0007669"/>
    <property type="project" value="TreeGrafter"/>
</dbReference>
<evidence type="ECO:0000259" key="2">
    <source>
        <dbReference type="Pfam" id="PF00742"/>
    </source>
</evidence>